<accession>A0A8J5QR90</accession>
<feature type="compositionally biased region" description="Polar residues" evidence="1">
    <location>
        <begin position="67"/>
        <end position="76"/>
    </location>
</feature>
<evidence type="ECO:0000256" key="2">
    <source>
        <dbReference type="SAM" id="SignalP"/>
    </source>
</evidence>
<proteinExistence type="predicted"/>
<organism evidence="3 4">
    <name type="scientific">Cotesia typhae</name>
    <dbReference type="NCBI Taxonomy" id="2053667"/>
    <lineage>
        <taxon>Eukaryota</taxon>
        <taxon>Metazoa</taxon>
        <taxon>Ecdysozoa</taxon>
        <taxon>Arthropoda</taxon>
        <taxon>Hexapoda</taxon>
        <taxon>Insecta</taxon>
        <taxon>Pterygota</taxon>
        <taxon>Neoptera</taxon>
        <taxon>Endopterygota</taxon>
        <taxon>Hymenoptera</taxon>
        <taxon>Apocrita</taxon>
        <taxon>Ichneumonoidea</taxon>
        <taxon>Braconidae</taxon>
        <taxon>Microgastrinae</taxon>
        <taxon>Cotesia</taxon>
    </lineage>
</organism>
<evidence type="ECO:0000313" key="4">
    <source>
        <dbReference type="Proteomes" id="UP000729913"/>
    </source>
</evidence>
<evidence type="ECO:0000256" key="1">
    <source>
        <dbReference type="SAM" id="MobiDB-lite"/>
    </source>
</evidence>
<dbReference type="EMBL" id="JAAOIC020000048">
    <property type="protein sequence ID" value="KAG8036401.1"/>
    <property type="molecule type" value="Genomic_DNA"/>
</dbReference>
<keyword evidence="2" id="KW-0732">Signal</keyword>
<name>A0A8J5QR90_9HYME</name>
<protein>
    <submittedName>
        <fullName evidence="3">Uncharacterized protein</fullName>
    </submittedName>
</protein>
<evidence type="ECO:0000313" key="3">
    <source>
        <dbReference type="EMBL" id="KAG8036401.1"/>
    </source>
</evidence>
<dbReference type="Proteomes" id="UP000729913">
    <property type="component" value="Unassembled WGS sequence"/>
</dbReference>
<gene>
    <name evidence="3" type="ORF">G9C98_003723</name>
</gene>
<comment type="caution">
    <text evidence="3">The sequence shown here is derived from an EMBL/GenBank/DDBJ whole genome shotgun (WGS) entry which is preliminary data.</text>
</comment>
<keyword evidence="4" id="KW-1185">Reference proteome</keyword>
<reference evidence="3" key="2">
    <citation type="submission" date="2021-04" db="EMBL/GenBank/DDBJ databases">
        <title>Genome-wide patterns of bracovirus chromosomal integration into multiple host tissues during parasitism.</title>
        <authorList>
            <person name="Chebbi M.A.C."/>
        </authorList>
    </citation>
    <scope>NUCLEOTIDE SEQUENCE</scope>
    <source>
        <tissue evidence="3">Whole body</tissue>
    </source>
</reference>
<feature type="chain" id="PRO_5035290459" evidence="2">
    <location>
        <begin position="23"/>
        <end position="136"/>
    </location>
</feature>
<dbReference type="OrthoDB" id="7687076at2759"/>
<feature type="region of interest" description="Disordered" evidence="1">
    <location>
        <begin position="52"/>
        <end position="136"/>
    </location>
</feature>
<dbReference type="AlphaFoldDB" id="A0A8J5QR90"/>
<feature type="signal peptide" evidence="2">
    <location>
        <begin position="1"/>
        <end position="22"/>
    </location>
</feature>
<feature type="compositionally biased region" description="Polar residues" evidence="1">
    <location>
        <begin position="93"/>
        <end position="108"/>
    </location>
</feature>
<feature type="compositionally biased region" description="Basic and acidic residues" evidence="1">
    <location>
        <begin position="79"/>
        <end position="92"/>
    </location>
</feature>
<reference evidence="3" key="1">
    <citation type="submission" date="2020-03" db="EMBL/GenBank/DDBJ databases">
        <authorList>
            <person name="Chebbi M.A."/>
            <person name="Drezen J.M."/>
        </authorList>
    </citation>
    <scope>NUCLEOTIDE SEQUENCE</scope>
    <source>
        <tissue evidence="3">Whole body</tissue>
    </source>
</reference>
<sequence length="136" mass="15300">MYLWTAQLLIFFLFNACNYSTACPAKDEYAPTFFGRIANWFRNLKDRIVGFFTGSPPPASQDDREITNPTNESPDSPSFDEKLPENDAEKNTFETSTITESVTSLSSEKSIDENTEIIKETSSTPRDPQSAEVIEP</sequence>
<feature type="compositionally biased region" description="Basic and acidic residues" evidence="1">
    <location>
        <begin position="109"/>
        <end position="119"/>
    </location>
</feature>